<dbReference type="InterPro" id="IPR004384">
    <property type="entry name" value="RNA_MeTrfase_TrmJ/LasT"/>
</dbReference>
<dbReference type="PIRSF" id="PIRSF004808">
    <property type="entry name" value="LasT"/>
    <property type="match status" value="1"/>
</dbReference>
<dbReference type="Gene3D" id="1.10.8.590">
    <property type="match status" value="1"/>
</dbReference>
<evidence type="ECO:0000313" key="7">
    <source>
        <dbReference type="EMBL" id="SCZ55421.1"/>
    </source>
</evidence>
<keyword evidence="5" id="KW-0963">Cytoplasm</keyword>
<dbReference type="GO" id="GO:0005829">
    <property type="term" value="C:cytosol"/>
    <property type="evidence" value="ECO:0007669"/>
    <property type="project" value="TreeGrafter"/>
</dbReference>
<dbReference type="FunFam" id="3.40.1280.10:FF:000006">
    <property type="entry name" value="Uncharacterized tRNA/rRNA methyltransferase HI_0380"/>
    <property type="match status" value="1"/>
</dbReference>
<accession>A0A1G5Q1Y7</accession>
<feature type="domain" description="tRNA/rRNA methyltransferase SpoU type" evidence="6">
    <location>
        <begin position="6"/>
        <end position="153"/>
    </location>
</feature>
<dbReference type="OrthoDB" id="9806346at2"/>
<reference evidence="7 8" key="1">
    <citation type="submission" date="2016-10" db="EMBL/GenBank/DDBJ databases">
        <authorList>
            <person name="de Groot N.N."/>
        </authorList>
    </citation>
    <scope>NUCLEOTIDE SEQUENCE [LARGE SCALE GENOMIC DNA]</scope>
    <source>
        <strain evidence="7 8">HLD2</strain>
    </source>
</reference>
<dbReference type="RefSeq" id="WP_092993729.1">
    <property type="nucleotide sequence ID" value="NZ_FMWD01000003.1"/>
</dbReference>
<dbReference type="InterPro" id="IPR001537">
    <property type="entry name" value="SpoU_MeTrfase"/>
</dbReference>
<comment type="subcellular location">
    <subcellularLocation>
        <location evidence="5">Cytoplasm</location>
    </subcellularLocation>
</comment>
<dbReference type="Gene3D" id="3.40.1280.10">
    <property type="match status" value="1"/>
</dbReference>
<name>A0A1G5Q1Y7_9GAMM</name>
<keyword evidence="3 7" id="KW-0808">Transferase</keyword>
<gene>
    <name evidence="5" type="primary">trmJ</name>
    <name evidence="7" type="ORF">SAMN03097708_01125</name>
</gene>
<evidence type="ECO:0000313" key="8">
    <source>
        <dbReference type="Proteomes" id="UP000199648"/>
    </source>
</evidence>
<dbReference type="Proteomes" id="UP000199648">
    <property type="component" value="Unassembled WGS sequence"/>
</dbReference>
<dbReference type="NCBIfam" id="TIGR00050">
    <property type="entry name" value="rRNA_methyl_1"/>
    <property type="match status" value="1"/>
</dbReference>
<keyword evidence="2 5" id="KW-0489">Methyltransferase</keyword>
<dbReference type="PANTHER" id="PTHR42786:SF2">
    <property type="entry name" value="TRNA (CYTIDINE_URIDINE-2'-O-)-METHYLTRANSFERASE TRMJ"/>
    <property type="match status" value="1"/>
</dbReference>
<dbReference type="InterPro" id="IPR029026">
    <property type="entry name" value="tRNA_m1G_MTases_N"/>
</dbReference>
<dbReference type="GO" id="GO:0002128">
    <property type="term" value="P:tRNA nucleoside ribose methylation"/>
    <property type="evidence" value="ECO:0007669"/>
    <property type="project" value="TreeGrafter"/>
</dbReference>
<dbReference type="GO" id="GO:0106339">
    <property type="term" value="F:tRNA (cytidine(32)-2'-O)-methyltransferase activity"/>
    <property type="evidence" value="ECO:0007669"/>
    <property type="project" value="RHEA"/>
</dbReference>
<sequence length="238" mass="25895">MKFPKLRIVMVGTSHPGNIGAAARAMKNMGIGRLYLVEPREFPSPEASARASGADDILATATVCDTLDEALTGCSLVFGASARLRTIPWPLLNARQCGEEAVAHPGEVAIVFGREHSGLSNEELERCNYLVHIPTDEAFSSLNVAAAIQVVSYEVMMASGSAPVEATQRDEPASAEDVERLYAHLEETLVELDFLDPDHPRKLMRRLRRLFNRSALEATEVNILRGILTAAQKAARSD</sequence>
<dbReference type="AlphaFoldDB" id="A0A1G5Q1Y7"/>
<keyword evidence="5" id="KW-0819">tRNA processing</keyword>
<keyword evidence="4 5" id="KW-0949">S-adenosyl-L-methionine</keyword>
<keyword evidence="8" id="KW-1185">Reference proteome</keyword>
<dbReference type="CDD" id="cd18093">
    <property type="entry name" value="SpoU-like_TrmJ"/>
    <property type="match status" value="1"/>
</dbReference>
<evidence type="ECO:0000256" key="2">
    <source>
        <dbReference type="ARBA" id="ARBA00022603"/>
    </source>
</evidence>
<comment type="catalytic activity">
    <reaction evidence="5">
        <text>uridine(32) in tRNA + S-adenosyl-L-methionine = 2'-O-methyluridine(32) in tRNA + S-adenosyl-L-homocysteine + H(+)</text>
        <dbReference type="Rhea" id="RHEA:42936"/>
        <dbReference type="Rhea" id="RHEA-COMP:10107"/>
        <dbReference type="Rhea" id="RHEA-COMP:10290"/>
        <dbReference type="ChEBI" id="CHEBI:15378"/>
        <dbReference type="ChEBI" id="CHEBI:57856"/>
        <dbReference type="ChEBI" id="CHEBI:59789"/>
        <dbReference type="ChEBI" id="CHEBI:65315"/>
        <dbReference type="ChEBI" id="CHEBI:74478"/>
        <dbReference type="EC" id="2.1.1.200"/>
    </reaction>
</comment>
<evidence type="ECO:0000256" key="5">
    <source>
        <dbReference type="RuleBase" id="RU362024"/>
    </source>
</evidence>
<dbReference type="GO" id="GO:0003723">
    <property type="term" value="F:RNA binding"/>
    <property type="evidence" value="ECO:0007669"/>
    <property type="project" value="InterPro"/>
</dbReference>
<evidence type="ECO:0000259" key="6">
    <source>
        <dbReference type="Pfam" id="PF00588"/>
    </source>
</evidence>
<dbReference type="Pfam" id="PF00588">
    <property type="entry name" value="SpoU_methylase"/>
    <property type="match status" value="1"/>
</dbReference>
<dbReference type="InterPro" id="IPR029028">
    <property type="entry name" value="Alpha/beta_knot_MTases"/>
</dbReference>
<dbReference type="PANTHER" id="PTHR42786">
    <property type="entry name" value="TRNA/RRNA METHYLTRANSFERASE"/>
    <property type="match status" value="1"/>
</dbReference>
<dbReference type="STRING" id="415747.SAMN03097708_01125"/>
<comment type="similarity">
    <text evidence="1">Belongs to the class IV-like SAM-binding methyltransferase superfamily. RNA methyltransferase TrmH family.</text>
</comment>
<evidence type="ECO:0000256" key="1">
    <source>
        <dbReference type="ARBA" id="ARBA00007228"/>
    </source>
</evidence>
<comment type="catalytic activity">
    <reaction evidence="5">
        <text>cytidine(32) in tRNA + S-adenosyl-L-methionine = 2'-O-methylcytidine(32) in tRNA + S-adenosyl-L-homocysteine + H(+)</text>
        <dbReference type="Rhea" id="RHEA:42932"/>
        <dbReference type="Rhea" id="RHEA-COMP:10288"/>
        <dbReference type="Rhea" id="RHEA-COMP:10289"/>
        <dbReference type="ChEBI" id="CHEBI:15378"/>
        <dbReference type="ChEBI" id="CHEBI:57856"/>
        <dbReference type="ChEBI" id="CHEBI:59789"/>
        <dbReference type="ChEBI" id="CHEBI:74495"/>
        <dbReference type="ChEBI" id="CHEBI:82748"/>
        <dbReference type="EC" id="2.1.1.200"/>
    </reaction>
</comment>
<dbReference type="GO" id="GO:0160206">
    <property type="term" value="F:tRNA (cytidine(32)/uridine(32)-2'-O)-methyltransferase activity"/>
    <property type="evidence" value="ECO:0007669"/>
    <property type="project" value="UniProtKB-EC"/>
</dbReference>
<proteinExistence type="inferred from homology"/>
<evidence type="ECO:0000256" key="4">
    <source>
        <dbReference type="ARBA" id="ARBA00022691"/>
    </source>
</evidence>
<dbReference type="SUPFAM" id="SSF75217">
    <property type="entry name" value="alpha/beta knot"/>
    <property type="match status" value="1"/>
</dbReference>
<comment type="function">
    <text evidence="5">Catalyzes the formation of 2'O-methylated cytidine (Cm32) or 2'O-methylated uridine (Um32) at position 32 in tRNA.</text>
</comment>
<evidence type="ECO:0000256" key="3">
    <source>
        <dbReference type="ARBA" id="ARBA00022679"/>
    </source>
</evidence>
<organism evidence="7 8">
    <name type="scientific">Thiohalomonas denitrificans</name>
    <dbReference type="NCBI Taxonomy" id="415747"/>
    <lineage>
        <taxon>Bacteria</taxon>
        <taxon>Pseudomonadati</taxon>
        <taxon>Pseudomonadota</taxon>
        <taxon>Gammaproteobacteria</taxon>
        <taxon>Thiohalomonadales</taxon>
        <taxon>Thiohalomonadaceae</taxon>
        <taxon>Thiohalomonas</taxon>
    </lineage>
</organism>
<comment type="subunit">
    <text evidence="5">Homodimer.</text>
</comment>
<dbReference type="EC" id="2.1.1.200" evidence="5"/>
<dbReference type="EMBL" id="FMWD01000003">
    <property type="protein sequence ID" value="SCZ55421.1"/>
    <property type="molecule type" value="Genomic_DNA"/>
</dbReference>
<protein>
    <recommendedName>
        <fullName evidence="5">tRNA (cytidine/uridine-2'-O-)-methyltransferase TrmJ</fullName>
        <ecNumber evidence="5">2.1.1.200</ecNumber>
    </recommendedName>
    <alternativeName>
        <fullName evidence="5">tRNA (cytidine(32)/uridine(32)-2'-O)-methyltransferase</fullName>
    </alternativeName>
    <alternativeName>
        <fullName evidence="5">tRNA Cm32/Um32 methyltransferase</fullName>
    </alternativeName>
</protein>